<dbReference type="Gene3D" id="1.10.10.2910">
    <property type="match status" value="1"/>
</dbReference>
<evidence type="ECO:0000313" key="2">
    <source>
        <dbReference type="EMBL" id="HIY91581.1"/>
    </source>
</evidence>
<reference evidence="2" key="2">
    <citation type="submission" date="2021-04" db="EMBL/GenBank/DDBJ databases">
        <authorList>
            <person name="Gilroy R."/>
        </authorList>
    </citation>
    <scope>NUCLEOTIDE SEQUENCE</scope>
    <source>
        <strain evidence="2">3204</strain>
    </source>
</reference>
<gene>
    <name evidence="2" type="ORF">H9820_01400</name>
</gene>
<evidence type="ECO:0000313" key="3">
    <source>
        <dbReference type="Proteomes" id="UP000824013"/>
    </source>
</evidence>
<dbReference type="EMBL" id="DXCM01000014">
    <property type="protein sequence ID" value="HIY91581.1"/>
    <property type="molecule type" value="Genomic_DNA"/>
</dbReference>
<feature type="domain" description="IrrE N-terminal-like" evidence="1">
    <location>
        <begin position="33"/>
        <end position="98"/>
    </location>
</feature>
<evidence type="ECO:0000259" key="1">
    <source>
        <dbReference type="Pfam" id="PF06114"/>
    </source>
</evidence>
<proteinExistence type="predicted"/>
<name>A0A9D1ZK11_9LACO</name>
<reference evidence="2" key="1">
    <citation type="journal article" date="2021" name="PeerJ">
        <title>Extensive microbial diversity within the chicken gut microbiome revealed by metagenomics and culture.</title>
        <authorList>
            <person name="Gilroy R."/>
            <person name="Ravi A."/>
            <person name="Getino M."/>
            <person name="Pursley I."/>
            <person name="Horton D.L."/>
            <person name="Alikhan N.F."/>
            <person name="Baker D."/>
            <person name="Gharbi K."/>
            <person name="Hall N."/>
            <person name="Watson M."/>
            <person name="Adriaenssens E.M."/>
            <person name="Foster-Nyarko E."/>
            <person name="Jarju S."/>
            <person name="Secka A."/>
            <person name="Antonio M."/>
            <person name="Oren A."/>
            <person name="Chaudhuri R.R."/>
            <person name="La Ragione R."/>
            <person name="Hildebrand F."/>
            <person name="Pallen M.J."/>
        </authorList>
    </citation>
    <scope>NUCLEOTIDE SEQUENCE</scope>
    <source>
        <strain evidence="2">3204</strain>
    </source>
</reference>
<sequence length="140" mass="16262">MTDKLTKELLSDAFGYGFKVILEDKFSSPYTPAAVNPFNKTIILNSNWHNKRQLPFQLAHEMGHLLNNDGQSSCLYFSPSKYGIEGNANRTAIELLLPFYLENKEIEHVSSVKFRESLGMDQYLEDMVQEEMIKYYQSFY</sequence>
<dbReference type="AlphaFoldDB" id="A0A9D1ZK11"/>
<dbReference type="Proteomes" id="UP000824013">
    <property type="component" value="Unassembled WGS sequence"/>
</dbReference>
<dbReference type="InterPro" id="IPR010359">
    <property type="entry name" value="IrrE_HExxH"/>
</dbReference>
<accession>A0A9D1ZK11</accession>
<protein>
    <submittedName>
        <fullName evidence="2">ImmA/IrrE family metallo-endopeptidase</fullName>
    </submittedName>
</protein>
<organism evidence="2 3">
    <name type="scientific">Candidatus Companilactobacillus pullicola</name>
    <dbReference type="NCBI Taxonomy" id="2838523"/>
    <lineage>
        <taxon>Bacteria</taxon>
        <taxon>Bacillati</taxon>
        <taxon>Bacillota</taxon>
        <taxon>Bacilli</taxon>
        <taxon>Lactobacillales</taxon>
        <taxon>Lactobacillaceae</taxon>
        <taxon>Companilactobacillus</taxon>
    </lineage>
</organism>
<comment type="caution">
    <text evidence="2">The sequence shown here is derived from an EMBL/GenBank/DDBJ whole genome shotgun (WGS) entry which is preliminary data.</text>
</comment>
<dbReference type="Pfam" id="PF06114">
    <property type="entry name" value="Peptidase_M78"/>
    <property type="match status" value="1"/>
</dbReference>